<dbReference type="EMBL" id="UYRU01056381">
    <property type="protein sequence ID" value="VDN13435.1"/>
    <property type="molecule type" value="Genomic_DNA"/>
</dbReference>
<dbReference type="EC" id="2.3.2.26" evidence="2"/>
<gene>
    <name evidence="7" type="ORF">DILT_LOCUS9266</name>
</gene>
<evidence type="ECO:0000259" key="6">
    <source>
        <dbReference type="PROSITE" id="PS50237"/>
    </source>
</evidence>
<feature type="domain" description="HECT" evidence="6">
    <location>
        <begin position="80"/>
        <end position="253"/>
    </location>
</feature>
<evidence type="ECO:0000313" key="7">
    <source>
        <dbReference type="EMBL" id="VDN13435.1"/>
    </source>
</evidence>
<dbReference type="OrthoDB" id="8068875at2759"/>
<dbReference type="GO" id="GO:0061630">
    <property type="term" value="F:ubiquitin protein ligase activity"/>
    <property type="evidence" value="ECO:0007669"/>
    <property type="project" value="UniProtKB-EC"/>
</dbReference>
<proteinExistence type="predicted"/>
<organism evidence="7 8">
    <name type="scientific">Dibothriocephalus latus</name>
    <name type="common">Fish tapeworm</name>
    <name type="synonym">Diphyllobothrium latum</name>
    <dbReference type="NCBI Taxonomy" id="60516"/>
    <lineage>
        <taxon>Eukaryota</taxon>
        <taxon>Metazoa</taxon>
        <taxon>Spiralia</taxon>
        <taxon>Lophotrochozoa</taxon>
        <taxon>Platyhelminthes</taxon>
        <taxon>Cestoda</taxon>
        <taxon>Eucestoda</taxon>
        <taxon>Diphyllobothriidea</taxon>
        <taxon>Diphyllobothriidae</taxon>
        <taxon>Dibothriocephalus</taxon>
    </lineage>
</organism>
<dbReference type="PROSITE" id="PS50237">
    <property type="entry name" value="HECT"/>
    <property type="match status" value="1"/>
</dbReference>
<evidence type="ECO:0000256" key="4">
    <source>
        <dbReference type="ARBA" id="ARBA00022786"/>
    </source>
</evidence>
<dbReference type="PANTHER" id="PTHR45700">
    <property type="entry name" value="UBIQUITIN-PROTEIN LIGASE E3C"/>
    <property type="match status" value="1"/>
</dbReference>
<reference evidence="7 8" key="1">
    <citation type="submission" date="2018-11" db="EMBL/GenBank/DDBJ databases">
        <authorList>
            <consortium name="Pathogen Informatics"/>
        </authorList>
    </citation>
    <scope>NUCLEOTIDE SEQUENCE [LARGE SCALE GENOMIC DNA]</scope>
</reference>
<comment type="caution">
    <text evidence="5">Lacks conserved residue(s) required for the propagation of feature annotation.</text>
</comment>
<dbReference type="InterPro" id="IPR000569">
    <property type="entry name" value="HECT_dom"/>
</dbReference>
<dbReference type="Gene3D" id="3.90.1750.10">
    <property type="entry name" value="Hect, E3 ligase catalytic domains"/>
    <property type="match status" value="1"/>
</dbReference>
<sequence length="253" mass="28955">MADLRKEKVHATFLLKHVPHIIPRKERVILFRELVRANKASLGILSQTNCMLDSAAVGAVIMIHRNRIVEDGYQQLANLSTNQLRMKIRVQFINAMGLDEVGIDLDGVFKEFLEESLRRVFDPSLNLFRVTTDQRLYPSPTSHIQDGHLQLFEFVGKLLAKAVYEGIIVDVPFANFFLTQILGRQRASCYSFLDELATFDRDLYKSLTYVKHYEGDVSDLELTFSYDEDCLGQIVVHDLVPSGRYITVTNDLK</sequence>
<evidence type="ECO:0000256" key="3">
    <source>
        <dbReference type="ARBA" id="ARBA00022679"/>
    </source>
</evidence>
<evidence type="ECO:0000256" key="5">
    <source>
        <dbReference type="PROSITE-ProRule" id="PRU00104"/>
    </source>
</evidence>
<dbReference type="InterPro" id="IPR044611">
    <property type="entry name" value="E3A/B/C-like"/>
</dbReference>
<dbReference type="Proteomes" id="UP000281553">
    <property type="component" value="Unassembled WGS sequence"/>
</dbReference>
<dbReference type="SUPFAM" id="SSF56204">
    <property type="entry name" value="Hect, E3 ligase catalytic domain"/>
    <property type="match status" value="1"/>
</dbReference>
<comment type="catalytic activity">
    <reaction evidence="1">
        <text>S-ubiquitinyl-[E2 ubiquitin-conjugating enzyme]-L-cysteine + [acceptor protein]-L-lysine = [E2 ubiquitin-conjugating enzyme]-L-cysteine + N(6)-ubiquitinyl-[acceptor protein]-L-lysine.</text>
        <dbReference type="EC" id="2.3.2.26"/>
    </reaction>
</comment>
<dbReference type="PANTHER" id="PTHR45700:SF3">
    <property type="entry name" value="UBIQUITIN-PROTEIN LIGASE E3B"/>
    <property type="match status" value="1"/>
</dbReference>
<evidence type="ECO:0000313" key="8">
    <source>
        <dbReference type="Proteomes" id="UP000281553"/>
    </source>
</evidence>
<evidence type="ECO:0000256" key="2">
    <source>
        <dbReference type="ARBA" id="ARBA00012485"/>
    </source>
</evidence>
<dbReference type="Pfam" id="PF00632">
    <property type="entry name" value="HECT"/>
    <property type="match status" value="1"/>
</dbReference>
<keyword evidence="3" id="KW-0808">Transferase</keyword>
<dbReference type="InterPro" id="IPR035983">
    <property type="entry name" value="Hect_E3_ubiquitin_ligase"/>
</dbReference>
<dbReference type="GO" id="GO:0000209">
    <property type="term" value="P:protein polyubiquitination"/>
    <property type="evidence" value="ECO:0007669"/>
    <property type="project" value="InterPro"/>
</dbReference>
<dbReference type="GO" id="GO:0006511">
    <property type="term" value="P:ubiquitin-dependent protein catabolic process"/>
    <property type="evidence" value="ECO:0007669"/>
    <property type="project" value="TreeGrafter"/>
</dbReference>
<accession>A0A3P7L7S1</accession>
<dbReference type="SMART" id="SM00119">
    <property type="entry name" value="HECTc"/>
    <property type="match status" value="1"/>
</dbReference>
<keyword evidence="4 5" id="KW-0833">Ubl conjugation pathway</keyword>
<name>A0A3P7L7S1_DIBLA</name>
<dbReference type="AlphaFoldDB" id="A0A3P7L7S1"/>
<keyword evidence="8" id="KW-1185">Reference proteome</keyword>
<evidence type="ECO:0000256" key="1">
    <source>
        <dbReference type="ARBA" id="ARBA00000885"/>
    </source>
</evidence>
<protein>
    <recommendedName>
        <fullName evidence="2">HECT-type E3 ubiquitin transferase</fullName>
        <ecNumber evidence="2">2.3.2.26</ecNumber>
    </recommendedName>
</protein>